<organism evidence="2 3">
    <name type="scientific">Rhamnusium bicolor</name>
    <dbReference type="NCBI Taxonomy" id="1586634"/>
    <lineage>
        <taxon>Eukaryota</taxon>
        <taxon>Metazoa</taxon>
        <taxon>Ecdysozoa</taxon>
        <taxon>Arthropoda</taxon>
        <taxon>Hexapoda</taxon>
        <taxon>Insecta</taxon>
        <taxon>Pterygota</taxon>
        <taxon>Neoptera</taxon>
        <taxon>Endopterygota</taxon>
        <taxon>Coleoptera</taxon>
        <taxon>Polyphaga</taxon>
        <taxon>Cucujiformia</taxon>
        <taxon>Chrysomeloidea</taxon>
        <taxon>Cerambycidae</taxon>
        <taxon>Lepturinae</taxon>
        <taxon>Rhagiini</taxon>
        <taxon>Rhamnusium</taxon>
    </lineage>
</organism>
<comment type="caution">
    <text evidence="2">The sequence shown here is derived from an EMBL/GenBank/DDBJ whole genome shotgun (WGS) entry which is preliminary data.</text>
</comment>
<dbReference type="InterPro" id="IPR029526">
    <property type="entry name" value="PGBD"/>
</dbReference>
<dbReference type="PANTHER" id="PTHR47272">
    <property type="entry name" value="DDE_TNP_1_7 DOMAIN-CONTAINING PROTEIN"/>
    <property type="match status" value="1"/>
</dbReference>
<accession>A0AAV8WQS0</accession>
<feature type="domain" description="PiggyBac transposable element-derived protein" evidence="1">
    <location>
        <begin position="3"/>
        <end position="98"/>
    </location>
</feature>
<proteinExistence type="predicted"/>
<protein>
    <recommendedName>
        <fullName evidence="1">PiggyBac transposable element-derived protein domain-containing protein</fullName>
    </recommendedName>
</protein>
<gene>
    <name evidence="2" type="ORF">NQ314_019390</name>
</gene>
<keyword evidence="3" id="KW-1185">Reference proteome</keyword>
<dbReference type="AlphaFoldDB" id="A0AAV8WQS0"/>
<evidence type="ECO:0000313" key="3">
    <source>
        <dbReference type="Proteomes" id="UP001162156"/>
    </source>
</evidence>
<evidence type="ECO:0000313" key="2">
    <source>
        <dbReference type="EMBL" id="KAJ8928076.1"/>
    </source>
</evidence>
<dbReference type="PANTHER" id="PTHR47272:SF1">
    <property type="entry name" value="PIGGYBAC TRANSPOSABLE ELEMENT-DERIVED PROTEIN 3-LIKE"/>
    <property type="match status" value="1"/>
</dbReference>
<dbReference type="Pfam" id="PF13843">
    <property type="entry name" value="DDE_Tnp_1_7"/>
    <property type="match status" value="1"/>
</dbReference>
<dbReference type="Proteomes" id="UP001162156">
    <property type="component" value="Unassembled WGS sequence"/>
</dbReference>
<evidence type="ECO:0000259" key="1">
    <source>
        <dbReference type="Pfam" id="PF13843"/>
    </source>
</evidence>
<dbReference type="EMBL" id="JANEYF010005477">
    <property type="protein sequence ID" value="KAJ8928076.1"/>
    <property type="molecule type" value="Genomic_DNA"/>
</dbReference>
<name>A0AAV8WQS0_9CUCU</name>
<reference evidence="2" key="1">
    <citation type="journal article" date="2023" name="Insect Mol. Biol.">
        <title>Genome sequencing provides insights into the evolution of gene families encoding plant cell wall-degrading enzymes in longhorned beetles.</title>
        <authorList>
            <person name="Shin N.R."/>
            <person name="Okamura Y."/>
            <person name="Kirsch R."/>
            <person name="Pauchet Y."/>
        </authorList>
    </citation>
    <scope>NUCLEOTIDE SEQUENCE</scope>
    <source>
        <strain evidence="2">RBIC_L_NR</strain>
    </source>
</reference>
<sequence>MEIPAVSQTMTCNRFEEIRRFLHFSNNNEQVPFGQDGHDKLFKIRPFLDKVRERLLRIPKEEHLTIDDQIVPTKTRSSMKQYNPKKPHKWGFKVFVLSGVFRI</sequence>